<evidence type="ECO:0000313" key="1">
    <source>
        <dbReference type="EMBL" id="CAH2047368.1"/>
    </source>
</evidence>
<protein>
    <submittedName>
        <fullName evidence="1">Uncharacterized protein</fullName>
    </submittedName>
</protein>
<proteinExistence type="predicted"/>
<organism evidence="1 2">
    <name type="scientific">Iphiclides podalirius</name>
    <name type="common">scarce swallowtail</name>
    <dbReference type="NCBI Taxonomy" id="110791"/>
    <lineage>
        <taxon>Eukaryota</taxon>
        <taxon>Metazoa</taxon>
        <taxon>Ecdysozoa</taxon>
        <taxon>Arthropoda</taxon>
        <taxon>Hexapoda</taxon>
        <taxon>Insecta</taxon>
        <taxon>Pterygota</taxon>
        <taxon>Neoptera</taxon>
        <taxon>Endopterygota</taxon>
        <taxon>Lepidoptera</taxon>
        <taxon>Glossata</taxon>
        <taxon>Ditrysia</taxon>
        <taxon>Papilionoidea</taxon>
        <taxon>Papilionidae</taxon>
        <taxon>Papilioninae</taxon>
        <taxon>Iphiclides</taxon>
    </lineage>
</organism>
<name>A0ABN8I6U5_9NEOP</name>
<dbReference type="Proteomes" id="UP000837857">
    <property type="component" value="Chromosome 17"/>
</dbReference>
<dbReference type="EMBL" id="OW152829">
    <property type="protein sequence ID" value="CAH2047368.1"/>
    <property type="molecule type" value="Genomic_DNA"/>
</dbReference>
<sequence>MGGRDATPLARIDAPRRGSSLRATFTNTAVESSVVRPNIGCWITAAVIEIFAVPSQRTRLEWAEINTRNELYL</sequence>
<feature type="non-terminal residue" evidence="1">
    <location>
        <position position="73"/>
    </location>
</feature>
<reference evidence="1" key="1">
    <citation type="submission" date="2022-03" db="EMBL/GenBank/DDBJ databases">
        <authorList>
            <person name="Martin H S."/>
        </authorList>
    </citation>
    <scope>NUCLEOTIDE SEQUENCE</scope>
</reference>
<keyword evidence="2" id="KW-1185">Reference proteome</keyword>
<accession>A0ABN8I6U5</accession>
<gene>
    <name evidence="1" type="ORF">IPOD504_LOCUS5744</name>
</gene>
<evidence type="ECO:0000313" key="2">
    <source>
        <dbReference type="Proteomes" id="UP000837857"/>
    </source>
</evidence>